<reference evidence="1 2" key="1">
    <citation type="journal article" date="2018" name="Sci. Rep.">
        <title>Genomic signatures of local adaptation to the degree of environmental predictability in rotifers.</title>
        <authorList>
            <person name="Franch-Gras L."/>
            <person name="Hahn C."/>
            <person name="Garcia-Roger E.M."/>
            <person name="Carmona M.J."/>
            <person name="Serra M."/>
            <person name="Gomez A."/>
        </authorList>
    </citation>
    <scope>NUCLEOTIDE SEQUENCE [LARGE SCALE GENOMIC DNA]</scope>
    <source>
        <strain evidence="1">HYR1</strain>
    </source>
</reference>
<dbReference type="Proteomes" id="UP000276133">
    <property type="component" value="Unassembled WGS sequence"/>
</dbReference>
<protein>
    <submittedName>
        <fullName evidence="1">Uncharacterized protein</fullName>
    </submittedName>
</protein>
<comment type="caution">
    <text evidence="1">The sequence shown here is derived from an EMBL/GenBank/DDBJ whole genome shotgun (WGS) entry which is preliminary data.</text>
</comment>
<organism evidence="1 2">
    <name type="scientific">Brachionus plicatilis</name>
    <name type="common">Marine rotifer</name>
    <name type="synonym">Brachionus muelleri</name>
    <dbReference type="NCBI Taxonomy" id="10195"/>
    <lineage>
        <taxon>Eukaryota</taxon>
        <taxon>Metazoa</taxon>
        <taxon>Spiralia</taxon>
        <taxon>Gnathifera</taxon>
        <taxon>Rotifera</taxon>
        <taxon>Eurotatoria</taxon>
        <taxon>Monogononta</taxon>
        <taxon>Pseudotrocha</taxon>
        <taxon>Ploima</taxon>
        <taxon>Brachionidae</taxon>
        <taxon>Brachionus</taxon>
    </lineage>
</organism>
<proteinExistence type="predicted"/>
<dbReference type="AlphaFoldDB" id="A0A3M7QCL1"/>
<keyword evidence="2" id="KW-1185">Reference proteome</keyword>
<sequence length="212" mass="24152">MHFTKNNDNSLNDAGPILYENPTSSKISWILVFLKTDFNLIIFGTKKFCYVVICGEKFSVCGQHINLIINKHFELKLVFYTCICYSFIALINKKDKSIAEESPKDFKICSHDLINVLNYENKKKSDPNLTTINFDRIQNSVFNSVNSHFLSKQFASNLVKKKTDNSTKSSYHIDLTSISKSGVFSLAPILSQSSIMIEPSHKKSIKMKSNIF</sequence>
<accession>A0A3M7QCL1</accession>
<gene>
    <name evidence="1" type="ORF">BpHYR1_026827</name>
</gene>
<evidence type="ECO:0000313" key="2">
    <source>
        <dbReference type="Proteomes" id="UP000276133"/>
    </source>
</evidence>
<evidence type="ECO:0000313" key="1">
    <source>
        <dbReference type="EMBL" id="RNA08924.1"/>
    </source>
</evidence>
<dbReference type="EMBL" id="REGN01006595">
    <property type="protein sequence ID" value="RNA08924.1"/>
    <property type="molecule type" value="Genomic_DNA"/>
</dbReference>
<name>A0A3M7QCL1_BRAPC</name>